<dbReference type="EMBL" id="JAQAGZ010000004">
    <property type="protein sequence ID" value="MCZ8512423.1"/>
    <property type="molecule type" value="Genomic_DNA"/>
</dbReference>
<evidence type="ECO:0000313" key="2">
    <source>
        <dbReference type="Proteomes" id="UP001527882"/>
    </source>
</evidence>
<sequence length="141" mass="16428">MIEKMDVIRMRIPFPEIDAELAQKPHMYVCIENGNNKEFLKCQTSKPKHKLKKNPPFRYVEEIPDQSRNPFINPTLIDCDKSFYVENVRVSLDLLTSPRNVCTDVFTDVLAEIQHSDFTKNQLDSSLLSSLNWKIKQVNTN</sequence>
<name>A0ABT4Q6B9_9BACL</name>
<evidence type="ECO:0000313" key="1">
    <source>
        <dbReference type="EMBL" id="MCZ8512423.1"/>
    </source>
</evidence>
<keyword evidence="2" id="KW-1185">Reference proteome</keyword>
<comment type="caution">
    <text evidence="1">The sequence shown here is derived from an EMBL/GenBank/DDBJ whole genome shotgun (WGS) entry which is preliminary data.</text>
</comment>
<evidence type="ECO:0008006" key="3">
    <source>
        <dbReference type="Google" id="ProtNLM"/>
    </source>
</evidence>
<dbReference type="RefSeq" id="WP_269880847.1">
    <property type="nucleotide sequence ID" value="NZ_JAQAGZ010000004.1"/>
</dbReference>
<proteinExistence type="predicted"/>
<protein>
    <recommendedName>
        <fullName evidence="3">Spore coat protein</fullName>
    </recommendedName>
</protein>
<reference evidence="1 2" key="1">
    <citation type="submission" date="2022-12" db="EMBL/GenBank/DDBJ databases">
        <title>Draft genome sequence of Paenibacillus sp. dW9.</title>
        <authorList>
            <person name="Choi E.-W."/>
            <person name="Kim D.-U."/>
        </authorList>
    </citation>
    <scope>NUCLEOTIDE SEQUENCE [LARGE SCALE GENOMIC DNA]</scope>
    <source>
        <strain evidence="2">dW9</strain>
    </source>
</reference>
<gene>
    <name evidence="1" type="ORF">O9H85_08245</name>
</gene>
<dbReference type="Proteomes" id="UP001527882">
    <property type="component" value="Unassembled WGS sequence"/>
</dbReference>
<organism evidence="1 2">
    <name type="scientific">Paenibacillus gyeongsangnamensis</name>
    <dbReference type="NCBI Taxonomy" id="3388067"/>
    <lineage>
        <taxon>Bacteria</taxon>
        <taxon>Bacillati</taxon>
        <taxon>Bacillota</taxon>
        <taxon>Bacilli</taxon>
        <taxon>Bacillales</taxon>
        <taxon>Paenibacillaceae</taxon>
        <taxon>Paenibacillus</taxon>
    </lineage>
</organism>
<accession>A0ABT4Q6B9</accession>